<keyword evidence="8" id="KW-0255">Endonuclease</keyword>
<keyword evidence="15" id="KW-1185">Reference proteome</keyword>
<evidence type="ECO:0000256" key="7">
    <source>
        <dbReference type="ARBA" id="ARBA00022741"/>
    </source>
</evidence>
<keyword evidence="5" id="KW-0540">Nuclease</keyword>
<evidence type="ECO:0000256" key="12">
    <source>
        <dbReference type="ARBA" id="ARBA00023268"/>
    </source>
</evidence>
<dbReference type="PROSITE" id="PS52020">
    <property type="entry name" value="CRESS_DNA_REP"/>
    <property type="match status" value="1"/>
</dbReference>
<protein>
    <submittedName>
        <fullName evidence="14">Viral replication protein</fullName>
    </submittedName>
</protein>
<keyword evidence="6" id="KW-0479">Metal-binding</keyword>
<evidence type="ECO:0000256" key="6">
    <source>
        <dbReference type="ARBA" id="ARBA00022723"/>
    </source>
</evidence>
<evidence type="ECO:0000313" key="14">
    <source>
        <dbReference type="EMBL" id="KAG7356849.1"/>
    </source>
</evidence>
<evidence type="ECO:0000256" key="3">
    <source>
        <dbReference type="ARBA" id="ARBA00022695"/>
    </source>
</evidence>
<dbReference type="InterPro" id="IPR000605">
    <property type="entry name" value="Helicase_SF3_ssDNA/RNA_vir"/>
</dbReference>
<dbReference type="GO" id="GO:0000166">
    <property type="term" value="F:nucleotide binding"/>
    <property type="evidence" value="ECO:0007669"/>
    <property type="project" value="UniProtKB-KW"/>
</dbReference>
<dbReference type="GO" id="GO:0016787">
    <property type="term" value="F:hydrolase activity"/>
    <property type="evidence" value="ECO:0007669"/>
    <property type="project" value="UniProtKB-KW"/>
</dbReference>
<evidence type="ECO:0000256" key="11">
    <source>
        <dbReference type="ARBA" id="ARBA00023125"/>
    </source>
</evidence>
<keyword evidence="12" id="KW-0511">Multifunctional enzyme</keyword>
<evidence type="ECO:0000256" key="5">
    <source>
        <dbReference type="ARBA" id="ARBA00022722"/>
    </source>
</evidence>
<dbReference type="Proteomes" id="UP000693970">
    <property type="component" value="Unassembled WGS sequence"/>
</dbReference>
<organism evidence="14 15">
    <name type="scientific">Nitzschia inconspicua</name>
    <dbReference type="NCBI Taxonomy" id="303405"/>
    <lineage>
        <taxon>Eukaryota</taxon>
        <taxon>Sar</taxon>
        <taxon>Stramenopiles</taxon>
        <taxon>Ochrophyta</taxon>
        <taxon>Bacillariophyta</taxon>
        <taxon>Bacillariophyceae</taxon>
        <taxon>Bacillariophycidae</taxon>
        <taxon>Bacillariales</taxon>
        <taxon>Bacillariaceae</taxon>
        <taxon>Nitzschia</taxon>
    </lineage>
</organism>
<proteinExistence type="predicted"/>
<accession>A0A9K3PTN5</accession>
<evidence type="ECO:0000256" key="10">
    <source>
        <dbReference type="ARBA" id="ARBA00023124"/>
    </source>
</evidence>
<dbReference type="GO" id="GO:0003724">
    <property type="term" value="F:RNA helicase activity"/>
    <property type="evidence" value="ECO:0007669"/>
    <property type="project" value="InterPro"/>
</dbReference>
<feature type="domain" description="CRESS-DNA virus Rep endonuclease" evidence="13">
    <location>
        <begin position="32"/>
        <end position="133"/>
    </location>
</feature>
<reference evidence="14" key="1">
    <citation type="journal article" date="2021" name="Sci. Rep.">
        <title>Diploid genomic architecture of Nitzschia inconspicua, an elite biomass production diatom.</title>
        <authorList>
            <person name="Oliver A."/>
            <person name="Podell S."/>
            <person name="Pinowska A."/>
            <person name="Traller J.C."/>
            <person name="Smith S.R."/>
            <person name="McClure R."/>
            <person name="Beliaev A."/>
            <person name="Bohutskyi P."/>
            <person name="Hill E.A."/>
            <person name="Rabines A."/>
            <person name="Zheng H."/>
            <person name="Allen L.Z."/>
            <person name="Kuo A."/>
            <person name="Grigoriev I.V."/>
            <person name="Allen A.E."/>
            <person name="Hazlebeck D."/>
            <person name="Allen E.E."/>
        </authorList>
    </citation>
    <scope>NUCLEOTIDE SEQUENCE</scope>
    <source>
        <strain evidence="14">Hildebrandi</strain>
    </source>
</reference>
<comment type="caution">
    <text evidence="14">The sequence shown here is derived from an EMBL/GenBank/DDBJ whole genome shotgun (WGS) entry which is preliminary data.</text>
</comment>
<dbReference type="AlphaFoldDB" id="A0A9K3PTN5"/>
<dbReference type="EMBL" id="JAGRRH010000015">
    <property type="protein sequence ID" value="KAG7356849.1"/>
    <property type="molecule type" value="Genomic_DNA"/>
</dbReference>
<dbReference type="GO" id="GO:0003677">
    <property type="term" value="F:DNA binding"/>
    <property type="evidence" value="ECO:0007669"/>
    <property type="project" value="UniProtKB-KW"/>
</dbReference>
<dbReference type="GO" id="GO:0046872">
    <property type="term" value="F:metal ion binding"/>
    <property type="evidence" value="ECO:0007669"/>
    <property type="project" value="UniProtKB-KW"/>
</dbReference>
<gene>
    <name evidence="14" type="ORF">IV203_001536</name>
</gene>
<dbReference type="GO" id="GO:0003723">
    <property type="term" value="F:RNA binding"/>
    <property type="evidence" value="ECO:0007669"/>
    <property type="project" value="InterPro"/>
</dbReference>
<keyword evidence="2" id="KW-0808">Transferase</keyword>
<evidence type="ECO:0000313" key="15">
    <source>
        <dbReference type="Proteomes" id="UP000693970"/>
    </source>
</evidence>
<comment type="cofactor">
    <cofactor evidence="1">
        <name>Mn(2+)</name>
        <dbReference type="ChEBI" id="CHEBI:29035"/>
    </cofactor>
</comment>
<sequence length="349" mass="39528">MLSMLSHRRNLVEFSSTHNFFLSRNPSMSKRDTAKKDWCFTLNNYDDNQIAKMETILTDGSVIRYAIYGREVGRSGAPHLQGYLCLIKKQRFNQVRKLFGIDEVHLEGHSKRTHEQAQDYCKKDGNFKEFGIDKGGAGRRSDLKAVATELREGKSMKAIALDHPSLYIRNYRGLHHYLHMIHEPIAVDGLRGHWLNGKPGVGKTRSATGKYPNCYKKAQNKWWDGFAGESIVCMEDVDNLNDGICHLLKNWTVRYPVTGESKGGTVPLQHTAFVCTSNFTIEELGNAQVSKGKREQMLEALERQFIQYKLKREWIPVGVENGKTVAGEWSTTCSPPIPDVFGPHDGSHS</sequence>
<evidence type="ECO:0000259" key="13">
    <source>
        <dbReference type="PROSITE" id="PS52020"/>
    </source>
</evidence>
<evidence type="ECO:0000256" key="9">
    <source>
        <dbReference type="ARBA" id="ARBA00022801"/>
    </source>
</evidence>
<keyword evidence="11" id="KW-0238">DNA-binding</keyword>
<dbReference type="GO" id="GO:0006260">
    <property type="term" value="P:DNA replication"/>
    <property type="evidence" value="ECO:0007669"/>
    <property type="project" value="UniProtKB-KW"/>
</dbReference>
<keyword evidence="4" id="KW-0235">DNA replication</keyword>
<dbReference type="GO" id="GO:0004519">
    <property type="term" value="F:endonuclease activity"/>
    <property type="evidence" value="ECO:0007669"/>
    <property type="project" value="UniProtKB-KW"/>
</dbReference>
<keyword evidence="3" id="KW-0548">Nucleotidyltransferase</keyword>
<evidence type="ECO:0000256" key="2">
    <source>
        <dbReference type="ARBA" id="ARBA00022679"/>
    </source>
</evidence>
<dbReference type="Pfam" id="PF02407">
    <property type="entry name" value="Viral_Rep"/>
    <property type="match status" value="1"/>
</dbReference>
<evidence type="ECO:0000256" key="4">
    <source>
        <dbReference type="ARBA" id="ARBA00022705"/>
    </source>
</evidence>
<dbReference type="OrthoDB" id="5863943at2759"/>
<dbReference type="GO" id="GO:0016779">
    <property type="term" value="F:nucleotidyltransferase activity"/>
    <property type="evidence" value="ECO:0007669"/>
    <property type="project" value="UniProtKB-KW"/>
</dbReference>
<evidence type="ECO:0000256" key="8">
    <source>
        <dbReference type="ARBA" id="ARBA00022759"/>
    </source>
</evidence>
<keyword evidence="10" id="KW-0190">Covalent protein-DNA linkage</keyword>
<reference evidence="14" key="2">
    <citation type="submission" date="2021-04" db="EMBL/GenBank/DDBJ databases">
        <authorList>
            <person name="Podell S."/>
        </authorList>
    </citation>
    <scope>NUCLEOTIDE SEQUENCE</scope>
    <source>
        <strain evidence="14">Hildebrandi</strain>
    </source>
</reference>
<dbReference type="InterPro" id="IPR049912">
    <property type="entry name" value="CRESS_DNA_REP"/>
</dbReference>
<evidence type="ECO:0000256" key="1">
    <source>
        <dbReference type="ARBA" id="ARBA00001936"/>
    </source>
</evidence>
<keyword evidence="7" id="KW-0547">Nucleotide-binding</keyword>
<keyword evidence="9" id="KW-0378">Hydrolase</keyword>
<dbReference type="Pfam" id="PF00910">
    <property type="entry name" value="RNA_helicase"/>
    <property type="match status" value="1"/>
</dbReference>
<name>A0A9K3PTN5_9STRA</name>